<proteinExistence type="inferred from homology"/>
<sequence>MVIYCGDEVSALVVDVGGSWIRAGYAGEDTPKVVVPSWVGSSEVTEDEASATTKTIRNSKADSQDPDVEMGDATASQSGSSSKDAAGGQGDVRVKNEPGTCRKYYIGDTQASTWRPNMDIKTPLEDGLVADWDIYENIWNYCFYNRLRVQPEENPLFVTEVAWNTPSLREKMVELAFEKFNCPAFYVSKDPVLTAFASGKPTGLVLDCGGTTTSAVAVFDGYVLKKGQTYQNIAGDFISEQILAQLKQDYQKEVVPRYRVAQKSAVGPGEPAKAVLRDRPNTAPSFDHRMQMQAIHEYKETVCQISETTFDLDALKVRPQKPYEFPDGYNLQVGVQRYQIPEILFQPDKFIVDKTREVRLNGKAVSLSANTGVNGTGSGNATAKPLGIPRMIYDCISACDTDVRPHLFSNIILTGGSTLFPGFVDRVNYELQGLAPGQRIKIQTPGNTAERKFGTWLGGSILSSLGSFHQLWISKQEYQDSGASIVNKKCQ</sequence>
<protein>
    <submittedName>
        <fullName evidence="3">Actin family</fullName>
    </submittedName>
</protein>
<dbReference type="AlphaFoldDB" id="A0A4Q0A1N7"/>
<dbReference type="EMBL" id="ML002250">
    <property type="protein sequence ID" value="RKP39698.1"/>
    <property type="molecule type" value="Genomic_DNA"/>
</dbReference>
<dbReference type="InterPro" id="IPR004000">
    <property type="entry name" value="Actin"/>
</dbReference>
<feature type="region of interest" description="Disordered" evidence="2">
    <location>
        <begin position="41"/>
        <end position="95"/>
    </location>
</feature>
<dbReference type="Pfam" id="PF00022">
    <property type="entry name" value="Actin"/>
    <property type="match status" value="1"/>
</dbReference>
<dbReference type="FunFam" id="3.30.420.40:FF:000050">
    <property type="entry name" value="Actin, alpha skeletal muscle"/>
    <property type="match status" value="1"/>
</dbReference>
<evidence type="ECO:0000313" key="4">
    <source>
        <dbReference type="Proteomes" id="UP000268162"/>
    </source>
</evidence>
<gene>
    <name evidence="3" type="ORF">BJ085DRAFT_38046</name>
</gene>
<dbReference type="Gene3D" id="3.30.420.40">
    <property type="match status" value="3"/>
</dbReference>
<dbReference type="Gene3D" id="3.90.640.10">
    <property type="entry name" value="Actin, Chain A, domain 4"/>
    <property type="match status" value="1"/>
</dbReference>
<dbReference type="SUPFAM" id="SSF53067">
    <property type="entry name" value="Actin-like ATPase domain"/>
    <property type="match status" value="2"/>
</dbReference>
<keyword evidence="4" id="KW-1185">Reference proteome</keyword>
<evidence type="ECO:0000256" key="1">
    <source>
        <dbReference type="RuleBase" id="RU000487"/>
    </source>
</evidence>
<dbReference type="STRING" id="215637.A0A4Q0A1N7"/>
<name>A0A4Q0A1N7_9FUNG</name>
<dbReference type="PANTHER" id="PTHR11937">
    <property type="entry name" value="ACTIN"/>
    <property type="match status" value="1"/>
</dbReference>
<comment type="similarity">
    <text evidence="1">Belongs to the actin family.</text>
</comment>
<feature type="compositionally biased region" description="Polar residues" evidence="2">
    <location>
        <begin position="74"/>
        <end position="83"/>
    </location>
</feature>
<dbReference type="SMART" id="SM00268">
    <property type="entry name" value="ACTIN"/>
    <property type="match status" value="1"/>
</dbReference>
<dbReference type="Proteomes" id="UP000268162">
    <property type="component" value="Unassembled WGS sequence"/>
</dbReference>
<reference evidence="4" key="1">
    <citation type="journal article" date="2018" name="Nat. Microbiol.">
        <title>Leveraging single-cell genomics to expand the fungal tree of life.</title>
        <authorList>
            <person name="Ahrendt S.R."/>
            <person name="Quandt C.A."/>
            <person name="Ciobanu D."/>
            <person name="Clum A."/>
            <person name="Salamov A."/>
            <person name="Andreopoulos B."/>
            <person name="Cheng J.F."/>
            <person name="Woyke T."/>
            <person name="Pelin A."/>
            <person name="Henrissat B."/>
            <person name="Reynolds N.K."/>
            <person name="Benny G.L."/>
            <person name="Smith M.E."/>
            <person name="James T.Y."/>
            <person name="Grigoriev I.V."/>
        </authorList>
    </citation>
    <scope>NUCLEOTIDE SEQUENCE [LARGE SCALE GENOMIC DNA]</scope>
    <source>
        <strain evidence="4">RSA 468</strain>
    </source>
</reference>
<dbReference type="CDD" id="cd13395">
    <property type="entry name" value="ASKHA_NBD_Arp4_ACTL6-like"/>
    <property type="match status" value="1"/>
</dbReference>
<organism evidence="3 4">
    <name type="scientific">Dimargaris cristalligena</name>
    <dbReference type="NCBI Taxonomy" id="215637"/>
    <lineage>
        <taxon>Eukaryota</taxon>
        <taxon>Fungi</taxon>
        <taxon>Fungi incertae sedis</taxon>
        <taxon>Zoopagomycota</taxon>
        <taxon>Kickxellomycotina</taxon>
        <taxon>Dimargaritomycetes</taxon>
        <taxon>Dimargaritales</taxon>
        <taxon>Dimargaritaceae</taxon>
        <taxon>Dimargaris</taxon>
    </lineage>
</organism>
<evidence type="ECO:0000313" key="3">
    <source>
        <dbReference type="EMBL" id="RKP39698.1"/>
    </source>
</evidence>
<accession>A0A4Q0A1N7</accession>
<evidence type="ECO:0000256" key="2">
    <source>
        <dbReference type="SAM" id="MobiDB-lite"/>
    </source>
</evidence>
<dbReference type="InterPro" id="IPR043129">
    <property type="entry name" value="ATPase_NBD"/>
</dbReference>